<gene>
    <name evidence="1" type="ORF">RirG_001510</name>
</gene>
<evidence type="ECO:0000313" key="1">
    <source>
        <dbReference type="EMBL" id="EXX79865.1"/>
    </source>
</evidence>
<dbReference type="OrthoDB" id="10482168at2759"/>
<sequence length="90" mass="9971">MKVYTIRLGIINDANPGNISESDIKTSSDAINVLATWEEVDKLNLNKLRLLNQPVAKIHAVHTGGSETSKADSETAKGIELKYYYAECYK</sequence>
<organism evidence="1 2">
    <name type="scientific">Rhizophagus irregularis (strain DAOM 197198w)</name>
    <name type="common">Glomus intraradices</name>
    <dbReference type="NCBI Taxonomy" id="1432141"/>
    <lineage>
        <taxon>Eukaryota</taxon>
        <taxon>Fungi</taxon>
        <taxon>Fungi incertae sedis</taxon>
        <taxon>Mucoromycota</taxon>
        <taxon>Glomeromycotina</taxon>
        <taxon>Glomeromycetes</taxon>
        <taxon>Glomerales</taxon>
        <taxon>Glomeraceae</taxon>
        <taxon>Rhizophagus</taxon>
    </lineage>
</organism>
<dbReference type="AlphaFoldDB" id="A0A015KJR8"/>
<name>A0A015KJR8_RHIIW</name>
<keyword evidence="2" id="KW-1185">Reference proteome</keyword>
<protein>
    <submittedName>
        <fullName evidence="1">Uncharacterized protein</fullName>
    </submittedName>
</protein>
<evidence type="ECO:0000313" key="2">
    <source>
        <dbReference type="Proteomes" id="UP000022910"/>
    </source>
</evidence>
<dbReference type="EMBL" id="JEMT01001020">
    <property type="protein sequence ID" value="EXX79865.1"/>
    <property type="molecule type" value="Genomic_DNA"/>
</dbReference>
<dbReference type="Proteomes" id="UP000022910">
    <property type="component" value="Unassembled WGS sequence"/>
</dbReference>
<comment type="caution">
    <text evidence="1">The sequence shown here is derived from an EMBL/GenBank/DDBJ whole genome shotgun (WGS) entry which is preliminary data.</text>
</comment>
<dbReference type="HOGENOM" id="CLU_2442013_0_0_1"/>
<proteinExistence type="predicted"/>
<reference evidence="1 2" key="1">
    <citation type="submission" date="2014-02" db="EMBL/GenBank/DDBJ databases">
        <title>Single nucleus genome sequencing reveals high similarity among nuclei of an endomycorrhizal fungus.</title>
        <authorList>
            <person name="Lin K."/>
            <person name="Geurts R."/>
            <person name="Zhang Z."/>
            <person name="Limpens E."/>
            <person name="Saunders D.G."/>
            <person name="Mu D."/>
            <person name="Pang E."/>
            <person name="Cao H."/>
            <person name="Cha H."/>
            <person name="Lin T."/>
            <person name="Zhou Q."/>
            <person name="Shang Y."/>
            <person name="Li Y."/>
            <person name="Ivanov S."/>
            <person name="Sharma T."/>
            <person name="Velzen R.V."/>
            <person name="Ruijter N.D."/>
            <person name="Aanen D.K."/>
            <person name="Win J."/>
            <person name="Kamoun S."/>
            <person name="Bisseling T."/>
            <person name="Huang S."/>
        </authorList>
    </citation>
    <scope>NUCLEOTIDE SEQUENCE [LARGE SCALE GENOMIC DNA]</scope>
    <source>
        <strain evidence="2">DAOM197198w</strain>
    </source>
</reference>
<accession>A0A015KJR8</accession>